<evidence type="ECO:0000313" key="9">
    <source>
        <dbReference type="Proteomes" id="UP000595074"/>
    </source>
</evidence>
<dbReference type="PANTHER" id="PTHR43787">
    <property type="entry name" value="FEMO COFACTOR BIOSYNTHESIS PROTEIN NIFB-RELATED"/>
    <property type="match status" value="1"/>
</dbReference>
<keyword evidence="2" id="KW-0004">4Fe-4S</keyword>
<keyword evidence="6" id="KW-0411">Iron-sulfur</keyword>
<reference evidence="8 9" key="1">
    <citation type="submission" date="2020-10" db="EMBL/GenBank/DDBJ databases">
        <title>The genome of sulfurovum sp.</title>
        <authorList>
            <person name="Xie S."/>
            <person name="Shao Z."/>
            <person name="Jiang L."/>
        </authorList>
    </citation>
    <scope>NUCLEOTIDE SEQUENCE [LARGE SCALE GENOMIC DNA]</scope>
    <source>
        <strain evidence="8 9">ST-419</strain>
    </source>
</reference>
<evidence type="ECO:0000256" key="3">
    <source>
        <dbReference type="ARBA" id="ARBA00022691"/>
    </source>
</evidence>
<evidence type="ECO:0000256" key="5">
    <source>
        <dbReference type="ARBA" id="ARBA00023004"/>
    </source>
</evidence>
<protein>
    <submittedName>
        <fullName evidence="8">Radical SAM protein</fullName>
    </submittedName>
</protein>
<dbReference type="EMBL" id="CP063164">
    <property type="protein sequence ID" value="QOR62596.1"/>
    <property type="molecule type" value="Genomic_DNA"/>
</dbReference>
<organism evidence="8 9">
    <name type="scientific">Sulfurovum indicum</name>
    <dbReference type="NCBI Taxonomy" id="2779528"/>
    <lineage>
        <taxon>Bacteria</taxon>
        <taxon>Pseudomonadati</taxon>
        <taxon>Campylobacterota</taxon>
        <taxon>Epsilonproteobacteria</taxon>
        <taxon>Campylobacterales</taxon>
        <taxon>Sulfurovaceae</taxon>
        <taxon>Sulfurovum</taxon>
    </lineage>
</organism>
<feature type="domain" description="Radical SAM core" evidence="7">
    <location>
        <begin position="28"/>
        <end position="248"/>
    </location>
</feature>
<accession>A0A7M1S5J8</accession>
<evidence type="ECO:0000256" key="2">
    <source>
        <dbReference type="ARBA" id="ARBA00022485"/>
    </source>
</evidence>
<dbReference type="InterPro" id="IPR007197">
    <property type="entry name" value="rSAM"/>
</dbReference>
<proteinExistence type="predicted"/>
<dbReference type="InterPro" id="IPR040084">
    <property type="entry name" value="GTPase_Obg"/>
</dbReference>
<keyword evidence="3" id="KW-0949">S-adenosyl-L-methionine</keyword>
<dbReference type="GO" id="GO:0003824">
    <property type="term" value="F:catalytic activity"/>
    <property type="evidence" value="ECO:0007669"/>
    <property type="project" value="InterPro"/>
</dbReference>
<dbReference type="KEGG" id="sinu:IMZ28_03750"/>
<dbReference type="GO" id="GO:0046872">
    <property type="term" value="F:metal ion binding"/>
    <property type="evidence" value="ECO:0007669"/>
    <property type="project" value="UniProtKB-KW"/>
</dbReference>
<dbReference type="GO" id="GO:0051539">
    <property type="term" value="F:4 iron, 4 sulfur cluster binding"/>
    <property type="evidence" value="ECO:0007669"/>
    <property type="project" value="UniProtKB-KW"/>
</dbReference>
<name>A0A7M1S5J8_9BACT</name>
<dbReference type="InterPro" id="IPR013785">
    <property type="entry name" value="Aldolase_TIM"/>
</dbReference>
<dbReference type="CDD" id="cd01335">
    <property type="entry name" value="Radical_SAM"/>
    <property type="match status" value="1"/>
</dbReference>
<dbReference type="Proteomes" id="UP000595074">
    <property type="component" value="Chromosome"/>
</dbReference>
<evidence type="ECO:0000313" key="8">
    <source>
        <dbReference type="EMBL" id="QOR62596.1"/>
    </source>
</evidence>
<keyword evidence="5" id="KW-0408">Iron</keyword>
<comment type="cofactor">
    <cofactor evidence="1">
        <name>[4Fe-4S] cluster</name>
        <dbReference type="ChEBI" id="CHEBI:49883"/>
    </cofactor>
</comment>
<dbReference type="RefSeq" id="WP_197549414.1">
    <property type="nucleotide sequence ID" value="NZ_CP063164.1"/>
</dbReference>
<sequence length="318" mass="35239">MPNNSERLTLNAEPSPPVIFGPISSRRFGKSLGIDLSPSKKQCNFDCLYCELDAAKTMAGQDEVLPVSQIVNAVKEGLREHQDIDVLTITANGEPTLYPHLNELIDEINKIKGTTKTLILSNASTIDDPDVQEALLKLDEVKLSLDCATQKCLKKLDRSHSGIDVEKIKAGMLLFKERYKGPLVIEILMVKGLNDSKEETAQLNDYLLKLQPARIDIGTIDRPPAFDVKPLSYGELLAVSRQFDASLPVYIASRKKAEAAPSDYGSDEILQTLSKRPLTQEDVEVLLDDASRERFETLKNEGKIIPVDSNGVIFYKKA</sequence>
<dbReference type="SFLD" id="SFLDS00029">
    <property type="entry name" value="Radical_SAM"/>
    <property type="match status" value="1"/>
</dbReference>
<dbReference type="PANTHER" id="PTHR43787:SF11">
    <property type="entry name" value="UPF0026 PROTEIN SLR1464"/>
    <property type="match status" value="1"/>
</dbReference>
<dbReference type="AlphaFoldDB" id="A0A7M1S5J8"/>
<gene>
    <name evidence="8" type="ORF">IMZ28_03750</name>
</gene>
<dbReference type="Gene3D" id="3.20.20.70">
    <property type="entry name" value="Aldolase class I"/>
    <property type="match status" value="1"/>
</dbReference>
<evidence type="ECO:0000256" key="6">
    <source>
        <dbReference type="ARBA" id="ARBA00023014"/>
    </source>
</evidence>
<keyword evidence="4" id="KW-0479">Metal-binding</keyword>
<dbReference type="InterPro" id="IPR058240">
    <property type="entry name" value="rSAM_sf"/>
</dbReference>
<keyword evidence="9" id="KW-1185">Reference proteome</keyword>
<dbReference type="SFLD" id="SFLDG01083">
    <property type="entry name" value="Uncharacterised_Radical_SAM_Su"/>
    <property type="match status" value="1"/>
</dbReference>
<dbReference type="PROSITE" id="PS51918">
    <property type="entry name" value="RADICAL_SAM"/>
    <property type="match status" value="1"/>
</dbReference>
<evidence type="ECO:0000256" key="4">
    <source>
        <dbReference type="ARBA" id="ARBA00022723"/>
    </source>
</evidence>
<dbReference type="Pfam" id="PF04055">
    <property type="entry name" value="Radical_SAM"/>
    <property type="match status" value="1"/>
</dbReference>
<evidence type="ECO:0000256" key="1">
    <source>
        <dbReference type="ARBA" id="ARBA00001966"/>
    </source>
</evidence>
<dbReference type="SUPFAM" id="SSF102114">
    <property type="entry name" value="Radical SAM enzymes"/>
    <property type="match status" value="1"/>
</dbReference>
<evidence type="ECO:0000259" key="7">
    <source>
        <dbReference type="PROSITE" id="PS51918"/>
    </source>
</evidence>